<evidence type="ECO:0000313" key="3">
    <source>
        <dbReference type="EMBL" id="QHV97961.1"/>
    </source>
</evidence>
<organism evidence="3 4">
    <name type="scientific">Spirosoma endbachense</name>
    <dbReference type="NCBI Taxonomy" id="2666025"/>
    <lineage>
        <taxon>Bacteria</taxon>
        <taxon>Pseudomonadati</taxon>
        <taxon>Bacteroidota</taxon>
        <taxon>Cytophagia</taxon>
        <taxon>Cytophagales</taxon>
        <taxon>Cytophagaceae</taxon>
        <taxon>Spirosoma</taxon>
    </lineage>
</organism>
<dbReference type="PANTHER" id="PTHR42987">
    <property type="entry name" value="PEPTIDASE S49"/>
    <property type="match status" value="1"/>
</dbReference>
<comment type="similarity">
    <text evidence="1">Belongs to the peptidase S49 family.</text>
</comment>
<gene>
    <name evidence="3" type="ORF">GJR95_24425</name>
</gene>
<dbReference type="GO" id="GO:0006508">
    <property type="term" value="P:proteolysis"/>
    <property type="evidence" value="ECO:0007669"/>
    <property type="project" value="InterPro"/>
</dbReference>
<evidence type="ECO:0000313" key="4">
    <source>
        <dbReference type="Proteomes" id="UP000464577"/>
    </source>
</evidence>
<dbReference type="Gene3D" id="3.90.226.10">
    <property type="entry name" value="2-enoyl-CoA Hydratase, Chain A, domain 1"/>
    <property type="match status" value="1"/>
</dbReference>
<dbReference type="KEGG" id="senf:GJR95_24425"/>
<evidence type="ECO:0000259" key="2">
    <source>
        <dbReference type="Pfam" id="PF01343"/>
    </source>
</evidence>
<dbReference type="InterPro" id="IPR002142">
    <property type="entry name" value="Peptidase_S49"/>
</dbReference>
<dbReference type="PANTHER" id="PTHR42987:SF4">
    <property type="entry name" value="PROTEASE SOHB-RELATED"/>
    <property type="match status" value="1"/>
</dbReference>
<dbReference type="Pfam" id="PF01343">
    <property type="entry name" value="Peptidase_S49"/>
    <property type="match status" value="1"/>
</dbReference>
<dbReference type="Gene3D" id="6.20.330.10">
    <property type="match status" value="1"/>
</dbReference>
<keyword evidence="4" id="KW-1185">Reference proteome</keyword>
<name>A0A6P1VXN8_9BACT</name>
<dbReference type="Proteomes" id="UP000464577">
    <property type="component" value="Chromosome"/>
</dbReference>
<dbReference type="InterPro" id="IPR033855">
    <property type="entry name" value="Protein_C"/>
</dbReference>
<reference evidence="3 4" key="1">
    <citation type="submission" date="2019-11" db="EMBL/GenBank/DDBJ databases">
        <title>Spirosoma endbachense sp. nov., isolated from a natural salt meadow.</title>
        <authorList>
            <person name="Rojas J."/>
            <person name="Ambika Manirajan B."/>
            <person name="Ratering S."/>
            <person name="Suarez C."/>
            <person name="Geissler-Plaum R."/>
            <person name="Schnell S."/>
        </authorList>
    </citation>
    <scope>NUCLEOTIDE SEQUENCE [LARGE SCALE GENOMIC DNA]</scope>
    <source>
        <strain evidence="3 4">I-24</strain>
    </source>
</reference>
<dbReference type="GO" id="GO:0008233">
    <property type="term" value="F:peptidase activity"/>
    <property type="evidence" value="ECO:0007669"/>
    <property type="project" value="InterPro"/>
</dbReference>
<sequence>MLNLIFSAKWALDAAYHDRMAAVALRRIDRGMTPFDVIKADDRQAPYKVEVPGNDASPEASANGYSSLGRAQTKSGNVVVLPMIGAITRYGDWCSWGAEDYAAWIMELNADPSVSAGVAYINGPGGEVDGIEMLGEVIRNSEKPIVAFVAGWAASAHYWIASQCREIIMESETTSSVGSIGVLAMHVDASAFYEQEGLKVTIIRSEGSENKALFNSVEPLTDEIRASVVAELNIIRGTFIQKVLSNRPKIKDTADTPGGVFSGKMYHGKLAIKEGLADGIGYLGDAVARADSLARKQAA</sequence>
<dbReference type="SUPFAM" id="SSF52096">
    <property type="entry name" value="ClpP/crotonase"/>
    <property type="match status" value="1"/>
</dbReference>
<feature type="domain" description="Peptidase S49" evidence="2">
    <location>
        <begin position="139"/>
        <end position="294"/>
    </location>
</feature>
<evidence type="ECO:0000256" key="1">
    <source>
        <dbReference type="ARBA" id="ARBA00008683"/>
    </source>
</evidence>
<accession>A0A6P1VXN8</accession>
<protein>
    <recommendedName>
        <fullName evidence="2">Peptidase S49 domain-containing protein</fullName>
    </recommendedName>
</protein>
<dbReference type="InterPro" id="IPR029045">
    <property type="entry name" value="ClpP/crotonase-like_dom_sf"/>
</dbReference>
<dbReference type="RefSeq" id="WP_162388379.1">
    <property type="nucleotide sequence ID" value="NZ_CP045997.1"/>
</dbReference>
<dbReference type="EMBL" id="CP045997">
    <property type="protein sequence ID" value="QHV97961.1"/>
    <property type="molecule type" value="Genomic_DNA"/>
</dbReference>
<proteinExistence type="inferred from homology"/>
<dbReference type="AlphaFoldDB" id="A0A6P1VXN8"/>
<dbReference type="CDD" id="cd07022">
    <property type="entry name" value="S49_Sppa_36K_type"/>
    <property type="match status" value="1"/>
</dbReference>